<comment type="similarity">
    <text evidence="1 5 6">Belongs to the peptidase S8 family.</text>
</comment>
<feature type="domain" description="Inhibitor I9" evidence="9">
    <location>
        <begin position="48"/>
        <end position="90"/>
    </location>
</feature>
<gene>
    <name evidence="10" type="ORF">GC106_840</name>
</gene>
<protein>
    <submittedName>
        <fullName evidence="10">Extracellular serine proteinase</fullName>
    </submittedName>
</protein>
<dbReference type="InterPro" id="IPR050131">
    <property type="entry name" value="Peptidase_S8_subtilisin-like"/>
</dbReference>
<proteinExistence type="inferred from homology"/>
<evidence type="ECO:0000256" key="5">
    <source>
        <dbReference type="PROSITE-ProRule" id="PRU01240"/>
    </source>
</evidence>
<dbReference type="CDD" id="cd04077">
    <property type="entry name" value="Peptidases_S8_PCSK9_ProteinaseK_like"/>
    <property type="match status" value="1"/>
</dbReference>
<feature type="signal peptide" evidence="7">
    <location>
        <begin position="1"/>
        <end position="24"/>
    </location>
</feature>
<dbReference type="InterPro" id="IPR022398">
    <property type="entry name" value="Peptidase_S8_His-AS"/>
</dbReference>
<dbReference type="Pfam" id="PF05922">
    <property type="entry name" value="Inhibitor_I9"/>
    <property type="match status" value="1"/>
</dbReference>
<comment type="caution">
    <text evidence="10">The sequence shown here is derived from an EMBL/GenBank/DDBJ whole genome shotgun (WGS) entry which is preliminary data.</text>
</comment>
<dbReference type="InterPro" id="IPR023828">
    <property type="entry name" value="Peptidase_S8_Ser-AS"/>
</dbReference>
<evidence type="ECO:0000256" key="3">
    <source>
        <dbReference type="ARBA" id="ARBA00022801"/>
    </source>
</evidence>
<keyword evidence="2 5" id="KW-0645">Protease</keyword>
<evidence type="ECO:0000256" key="4">
    <source>
        <dbReference type="ARBA" id="ARBA00022825"/>
    </source>
</evidence>
<evidence type="ECO:0000313" key="11">
    <source>
        <dbReference type="Proteomes" id="UP000763557"/>
    </source>
</evidence>
<feature type="domain" description="Peptidase S8/S53" evidence="8">
    <location>
        <begin position="129"/>
        <end position="350"/>
    </location>
</feature>
<dbReference type="InterPro" id="IPR000209">
    <property type="entry name" value="Peptidase_S8/S53_dom"/>
</dbReference>
<reference evidence="10 11" key="1">
    <citation type="submission" date="2020-01" db="EMBL/GenBank/DDBJ databases">
        <title>Kibdelosporangium persica a novel Actinomycetes from a hot desert in Iran.</title>
        <authorList>
            <person name="Safaei N."/>
            <person name="Zaburannyi N."/>
            <person name="Mueller R."/>
            <person name="Wink J."/>
        </authorList>
    </citation>
    <scope>NUCLEOTIDE SEQUENCE [LARGE SCALE GENOMIC DNA]</scope>
    <source>
        <strain evidence="10 11">4NS15</strain>
    </source>
</reference>
<dbReference type="InterPro" id="IPR010259">
    <property type="entry name" value="S8pro/Inhibitor_I9"/>
</dbReference>
<keyword evidence="3 5" id="KW-0378">Hydrolase</keyword>
<evidence type="ECO:0000256" key="6">
    <source>
        <dbReference type="RuleBase" id="RU003355"/>
    </source>
</evidence>
<keyword evidence="7" id="KW-0732">Signal</keyword>
<feature type="chain" id="PRO_5045579180" evidence="7">
    <location>
        <begin position="25"/>
        <end position="371"/>
    </location>
</feature>
<dbReference type="Gene3D" id="3.30.70.80">
    <property type="entry name" value="Peptidase S8 propeptide/proteinase inhibitor I9"/>
    <property type="match status" value="1"/>
</dbReference>
<dbReference type="PROSITE" id="PS00137">
    <property type="entry name" value="SUBTILASE_HIS"/>
    <property type="match status" value="1"/>
</dbReference>
<dbReference type="InterPro" id="IPR036852">
    <property type="entry name" value="Peptidase_S8/S53_dom_sf"/>
</dbReference>
<dbReference type="Pfam" id="PF00082">
    <property type="entry name" value="Peptidase_S8"/>
    <property type="match status" value="1"/>
</dbReference>
<keyword evidence="11" id="KW-1185">Reference proteome</keyword>
<evidence type="ECO:0000259" key="8">
    <source>
        <dbReference type="Pfam" id="PF00082"/>
    </source>
</evidence>
<dbReference type="EMBL" id="JAAATY010000001">
    <property type="protein sequence ID" value="NRN62883.1"/>
    <property type="molecule type" value="Genomic_DNA"/>
</dbReference>
<dbReference type="InterPro" id="IPR023827">
    <property type="entry name" value="Peptidase_S8_Asp-AS"/>
</dbReference>
<dbReference type="PROSITE" id="PS00138">
    <property type="entry name" value="SUBTILASE_SER"/>
    <property type="match status" value="1"/>
</dbReference>
<dbReference type="Proteomes" id="UP000763557">
    <property type="component" value="Unassembled WGS sequence"/>
</dbReference>
<dbReference type="PROSITE" id="PS51892">
    <property type="entry name" value="SUBTILASE"/>
    <property type="match status" value="1"/>
</dbReference>
<keyword evidence="4 5" id="KW-0720">Serine protease</keyword>
<feature type="active site" description="Charge relay system" evidence="5">
    <location>
        <position position="131"/>
    </location>
</feature>
<dbReference type="SUPFAM" id="SSF54897">
    <property type="entry name" value="Protease propeptides/inhibitors"/>
    <property type="match status" value="1"/>
</dbReference>
<dbReference type="Gene3D" id="3.40.50.200">
    <property type="entry name" value="Peptidase S8/S53 domain"/>
    <property type="match status" value="1"/>
</dbReference>
<dbReference type="PANTHER" id="PTHR43806:SF11">
    <property type="entry name" value="CEREVISIN-RELATED"/>
    <property type="match status" value="1"/>
</dbReference>
<dbReference type="PANTHER" id="PTHR43806">
    <property type="entry name" value="PEPTIDASE S8"/>
    <property type="match status" value="1"/>
</dbReference>
<dbReference type="InterPro" id="IPR037045">
    <property type="entry name" value="S8pro/Inhibitor_I9_sf"/>
</dbReference>
<dbReference type="PRINTS" id="PR00723">
    <property type="entry name" value="SUBTILISIN"/>
</dbReference>
<dbReference type="RefSeq" id="WP_173123141.1">
    <property type="nucleotide sequence ID" value="NZ_CBCSGW010000042.1"/>
</dbReference>
<organism evidence="10 11">
    <name type="scientific">Kibdelosporangium persicum</name>
    <dbReference type="NCBI Taxonomy" id="2698649"/>
    <lineage>
        <taxon>Bacteria</taxon>
        <taxon>Bacillati</taxon>
        <taxon>Actinomycetota</taxon>
        <taxon>Actinomycetes</taxon>
        <taxon>Pseudonocardiales</taxon>
        <taxon>Pseudonocardiaceae</taxon>
        <taxon>Kibdelosporangium</taxon>
    </lineage>
</organism>
<name>A0ABX2EVB1_9PSEU</name>
<evidence type="ECO:0000256" key="7">
    <source>
        <dbReference type="SAM" id="SignalP"/>
    </source>
</evidence>
<accession>A0ABX2EVB1</accession>
<evidence type="ECO:0000256" key="2">
    <source>
        <dbReference type="ARBA" id="ARBA00022670"/>
    </source>
</evidence>
<evidence type="ECO:0000256" key="1">
    <source>
        <dbReference type="ARBA" id="ARBA00011073"/>
    </source>
</evidence>
<evidence type="ECO:0000259" key="9">
    <source>
        <dbReference type="Pfam" id="PF05922"/>
    </source>
</evidence>
<dbReference type="SUPFAM" id="SSF52743">
    <property type="entry name" value="Subtilisin-like"/>
    <property type="match status" value="1"/>
</dbReference>
<sequence>MGFGKRTAIAVLTLALVTPVPATAEPVHRYIVVLKQANEIGAVTHRLAVRAEHTYHTVISGFSASLSQSQLRRVAGDQSVSYVVPDTEVHALGEQLDPPWALDRIDQRDLPGDGKYKWEYDAANVHAYVIDTGIRATHTDISGRVGAGADLVENDGNPDDDNGHGTFIAGIIGGTKFGVAKKITIVPVKVLNASGSGSMATVIAGIDWVTRNARKPAVANMSLGGAANQALDDAVRRSIASGVTYGVAAGSSAVDASNFSPARVKEAITTAATNANDCVHPSSNYGPLVDLHAPGVTITGIWNASDTATRTLSGTSFSTPHVVGGAGLYLAENPTATPAQVEAALIARSTKDKLCGLRPNTPNRLLYSLPY</sequence>
<dbReference type="InterPro" id="IPR015500">
    <property type="entry name" value="Peptidase_S8_subtilisin-rel"/>
</dbReference>
<dbReference type="InterPro" id="IPR034193">
    <property type="entry name" value="PCSK9_ProteinaseK-like"/>
</dbReference>
<feature type="active site" description="Charge relay system" evidence="5">
    <location>
        <position position="316"/>
    </location>
</feature>
<dbReference type="PROSITE" id="PS00136">
    <property type="entry name" value="SUBTILASE_ASP"/>
    <property type="match status" value="1"/>
</dbReference>
<evidence type="ECO:0000313" key="10">
    <source>
        <dbReference type="EMBL" id="NRN62883.1"/>
    </source>
</evidence>
<feature type="active site" description="Charge relay system" evidence="5">
    <location>
        <position position="164"/>
    </location>
</feature>